<reference evidence="1 2" key="1">
    <citation type="submission" date="2016-10" db="EMBL/GenBank/DDBJ databases">
        <authorList>
            <person name="de Groot N.N."/>
        </authorList>
    </citation>
    <scope>NUCLEOTIDE SEQUENCE [LARGE SCALE GENOMIC DNA]</scope>
    <source>
        <strain evidence="1 2">DSM 44468</strain>
    </source>
</reference>
<proteinExistence type="predicted"/>
<evidence type="ECO:0000313" key="2">
    <source>
        <dbReference type="Proteomes" id="UP000199025"/>
    </source>
</evidence>
<accession>A0A1I3X4H8</accession>
<evidence type="ECO:0000313" key="1">
    <source>
        <dbReference type="EMBL" id="SFK14578.1"/>
    </source>
</evidence>
<organism evidence="1 2">
    <name type="scientific">Amycolatopsis sacchari</name>
    <dbReference type="NCBI Taxonomy" id="115433"/>
    <lineage>
        <taxon>Bacteria</taxon>
        <taxon>Bacillati</taxon>
        <taxon>Actinomycetota</taxon>
        <taxon>Actinomycetes</taxon>
        <taxon>Pseudonocardiales</taxon>
        <taxon>Pseudonocardiaceae</taxon>
        <taxon>Amycolatopsis</taxon>
    </lineage>
</organism>
<dbReference type="AlphaFoldDB" id="A0A1I3X4H8"/>
<name>A0A1I3X4H8_9PSEU</name>
<keyword evidence="2" id="KW-1185">Reference proteome</keyword>
<protein>
    <submittedName>
        <fullName evidence="1">Uncharacterized protein</fullName>
    </submittedName>
</protein>
<gene>
    <name evidence="1" type="ORF">SAMN05421835_114156</name>
</gene>
<sequence length="241" mass="26590">MQQSISTHDQVAAGRKTTSFLVDDRISINVKKGVSQSVAEAATQSFLLTARATDSEVTAEQKFKEWFSALTEKLTELGWRNPQREIPQQAEHPTSLKETYGEQVVAHLVKNLEKTAAKGDRAAIEKAFSAAVAQSDEYAGIDLADPQPEALCRGVAHLFHSDEGNQLALSFAWLQDSQRCAPALDDLPDAKSLLWIVHWRGKLVESSYDAKTVQKLLDGLGNWRKLIVPVPPEDEVTDLPT</sequence>
<dbReference type="STRING" id="115433.SAMN05421835_114156"/>
<dbReference type="EMBL" id="FORP01000014">
    <property type="protein sequence ID" value="SFK14578.1"/>
    <property type="molecule type" value="Genomic_DNA"/>
</dbReference>
<dbReference type="Proteomes" id="UP000199025">
    <property type="component" value="Unassembled WGS sequence"/>
</dbReference>